<evidence type="ECO:0000256" key="6">
    <source>
        <dbReference type="ARBA" id="ARBA00023136"/>
    </source>
</evidence>
<organism evidence="9 10">
    <name type="scientific">Allotamlana fucoidanivorans</name>
    <dbReference type="NCBI Taxonomy" id="2583814"/>
    <lineage>
        <taxon>Bacteria</taxon>
        <taxon>Pseudomonadati</taxon>
        <taxon>Bacteroidota</taxon>
        <taxon>Flavobacteriia</taxon>
        <taxon>Flavobacteriales</taxon>
        <taxon>Flavobacteriaceae</taxon>
        <taxon>Allotamlana</taxon>
    </lineage>
</organism>
<evidence type="ECO:0000256" key="7">
    <source>
        <dbReference type="SAM" id="Phobius"/>
    </source>
</evidence>
<dbReference type="RefSeq" id="WP_139694503.1">
    <property type="nucleotide sequence ID" value="NZ_CP074074.1"/>
</dbReference>
<dbReference type="EMBL" id="VDCS01000001">
    <property type="protein sequence ID" value="TNJ47041.1"/>
    <property type="molecule type" value="Genomic_DNA"/>
</dbReference>
<sequence length="450" mass="52887">MAYKKRRYSGAIKPLFGFIDLVIINLTVLGFNINLVNPFLFSIYISAVWLIIALKNHFYEVQRHTRLVQVIPLLLKQMFLFSVALYAFIGFFKQPEISRLALANYIVCLAMYITLFKLLTFFLLKKYRALLQGNTRNVIIIGDNEKTRQLRHTFNTRLDFGYKFKAQFSLKDGFFNLDTCFKYIIDNDIDEIYFSVAALSNKQINKLIEFADNNLRELKFIPDNKDIYSKKLKYEYYDYIPILSMRSIPLQDPVNKFIKRLFDIVFALFIIVFVLSWLTPILAIIIKLESKGPVFFKQSRNGFNYEEFDCYKFRSMTPNKNAHLYQATKGDLRITKVGAFIRKTSIDELPQFFNVLFGDMSVVGPRPHMVSHTNMYARRVDKFMVRHFVKPGITGLAQTSGFRGEIEKDHDIISRVKYDIFYIENWSIWLDLKIVIQTFLNAIRGEEKAY</sequence>
<accession>A0A5C4STU6</accession>
<dbReference type="GO" id="GO:0016020">
    <property type="term" value="C:membrane"/>
    <property type="evidence" value="ECO:0007669"/>
    <property type="project" value="UniProtKB-SubCell"/>
</dbReference>
<feature type="domain" description="Bacterial sugar transferase" evidence="8">
    <location>
        <begin position="259"/>
        <end position="443"/>
    </location>
</feature>
<feature type="transmembrane region" description="Helical" evidence="7">
    <location>
        <begin position="70"/>
        <end position="89"/>
    </location>
</feature>
<feature type="transmembrane region" description="Helical" evidence="7">
    <location>
        <begin position="264"/>
        <end position="286"/>
    </location>
</feature>
<feature type="transmembrane region" description="Helical" evidence="7">
    <location>
        <begin position="101"/>
        <end position="124"/>
    </location>
</feature>
<keyword evidence="6 7" id="KW-0472">Membrane</keyword>
<evidence type="ECO:0000256" key="5">
    <source>
        <dbReference type="ARBA" id="ARBA00022989"/>
    </source>
</evidence>
<reference evidence="9 10" key="1">
    <citation type="submission" date="2019-05" db="EMBL/GenBank/DDBJ databases">
        <title>Tamlana fucoidanivorans sp. nov., isolated from the surface of algae collected from Fujian province in China.</title>
        <authorList>
            <person name="Li J."/>
        </authorList>
    </citation>
    <scope>NUCLEOTIDE SEQUENCE [LARGE SCALE GENOMIC DNA]</scope>
    <source>
        <strain evidence="9 10">CW2-9</strain>
    </source>
</reference>
<dbReference type="Pfam" id="PF02397">
    <property type="entry name" value="Bac_transf"/>
    <property type="match status" value="1"/>
</dbReference>
<dbReference type="Pfam" id="PF13727">
    <property type="entry name" value="CoA_binding_3"/>
    <property type="match status" value="1"/>
</dbReference>
<keyword evidence="4 7" id="KW-0812">Transmembrane</keyword>
<evidence type="ECO:0000259" key="8">
    <source>
        <dbReference type="Pfam" id="PF02397"/>
    </source>
</evidence>
<dbReference type="PANTHER" id="PTHR30576">
    <property type="entry name" value="COLANIC BIOSYNTHESIS UDP-GLUCOSE LIPID CARRIER TRANSFERASE"/>
    <property type="match status" value="1"/>
</dbReference>
<dbReference type="InterPro" id="IPR017475">
    <property type="entry name" value="EPS_sugar_tfrase"/>
</dbReference>
<proteinExistence type="inferred from homology"/>
<evidence type="ECO:0000313" key="10">
    <source>
        <dbReference type="Proteomes" id="UP000308713"/>
    </source>
</evidence>
<dbReference type="Proteomes" id="UP000308713">
    <property type="component" value="Unassembled WGS sequence"/>
</dbReference>
<evidence type="ECO:0000256" key="4">
    <source>
        <dbReference type="ARBA" id="ARBA00022692"/>
    </source>
</evidence>
<keyword evidence="10" id="KW-1185">Reference proteome</keyword>
<dbReference type="AlphaFoldDB" id="A0A5C4STU6"/>
<keyword evidence="5 7" id="KW-1133">Transmembrane helix</keyword>
<protein>
    <submittedName>
        <fullName evidence="9">Undecaprenyl-phosphate glucose phosphotransferase</fullName>
        <ecNumber evidence="9">2.7.8.31</ecNumber>
    </submittedName>
</protein>
<comment type="subcellular location">
    <subcellularLocation>
        <location evidence="1">Membrane</location>
        <topology evidence="1">Multi-pass membrane protein</topology>
    </subcellularLocation>
</comment>
<dbReference type="OrthoDB" id="9808602at2"/>
<dbReference type="GO" id="GO:0089702">
    <property type="term" value="F:undecaprenyl-phosphate glucose phosphotransferase activity"/>
    <property type="evidence" value="ECO:0007669"/>
    <property type="project" value="UniProtKB-EC"/>
</dbReference>
<evidence type="ECO:0000256" key="3">
    <source>
        <dbReference type="ARBA" id="ARBA00022679"/>
    </source>
</evidence>
<dbReference type="NCBIfam" id="TIGR03025">
    <property type="entry name" value="EPS_sugtrans"/>
    <property type="match status" value="1"/>
</dbReference>
<dbReference type="InterPro" id="IPR003362">
    <property type="entry name" value="Bact_transf"/>
</dbReference>
<gene>
    <name evidence="9" type="ORF">FGF67_00510</name>
</gene>
<comment type="caution">
    <text evidence="9">The sequence shown here is derived from an EMBL/GenBank/DDBJ whole genome shotgun (WGS) entry which is preliminary data.</text>
</comment>
<feature type="transmembrane region" description="Helical" evidence="7">
    <location>
        <begin position="39"/>
        <end position="58"/>
    </location>
</feature>
<evidence type="ECO:0000256" key="1">
    <source>
        <dbReference type="ARBA" id="ARBA00004141"/>
    </source>
</evidence>
<dbReference type="EC" id="2.7.8.31" evidence="9"/>
<name>A0A5C4STU6_9FLAO</name>
<dbReference type="PANTHER" id="PTHR30576:SF0">
    <property type="entry name" value="UNDECAPRENYL-PHOSPHATE N-ACETYLGALACTOSAMINYL 1-PHOSPHATE TRANSFERASE-RELATED"/>
    <property type="match status" value="1"/>
</dbReference>
<feature type="transmembrane region" description="Helical" evidence="7">
    <location>
        <begin position="12"/>
        <end position="33"/>
    </location>
</feature>
<dbReference type="InterPro" id="IPR017473">
    <property type="entry name" value="Undecaprenyl-P_gluc_Ptfrase"/>
</dbReference>
<dbReference type="NCBIfam" id="TIGR03023">
    <property type="entry name" value="WcaJ_sugtrans"/>
    <property type="match status" value="1"/>
</dbReference>
<comment type="similarity">
    <text evidence="2">Belongs to the bacterial sugar transferase family.</text>
</comment>
<keyword evidence="3 9" id="KW-0808">Transferase</keyword>
<evidence type="ECO:0000313" key="9">
    <source>
        <dbReference type="EMBL" id="TNJ47041.1"/>
    </source>
</evidence>
<evidence type="ECO:0000256" key="2">
    <source>
        <dbReference type="ARBA" id="ARBA00006464"/>
    </source>
</evidence>